<evidence type="ECO:0000313" key="2">
    <source>
        <dbReference type="EMBL" id="OQV22357.1"/>
    </source>
</evidence>
<reference evidence="3" key="1">
    <citation type="submission" date="2017-01" db="EMBL/GenBank/DDBJ databases">
        <title>Comparative genomics of anhydrobiosis in the tardigrade Hypsibius dujardini.</title>
        <authorList>
            <person name="Yoshida Y."/>
            <person name="Koutsovoulos G."/>
            <person name="Laetsch D."/>
            <person name="Stevens L."/>
            <person name="Kumar S."/>
            <person name="Horikawa D."/>
            <person name="Ishino K."/>
            <person name="Komine S."/>
            <person name="Tomita M."/>
            <person name="Blaxter M."/>
            <person name="Arakawa K."/>
        </authorList>
    </citation>
    <scope>NUCLEOTIDE SEQUENCE [LARGE SCALE GENOMIC DNA]</scope>
    <source>
        <strain evidence="3">Z151</strain>
    </source>
</reference>
<dbReference type="AlphaFoldDB" id="A0A1W0X485"/>
<protein>
    <recommendedName>
        <fullName evidence="4">Secreted protein</fullName>
    </recommendedName>
</protein>
<accession>A0A1W0X485</accession>
<dbReference type="EMBL" id="MTYJ01000018">
    <property type="protein sequence ID" value="OQV22357.1"/>
    <property type="molecule type" value="Genomic_DNA"/>
</dbReference>
<dbReference type="Proteomes" id="UP000192578">
    <property type="component" value="Unassembled WGS sequence"/>
</dbReference>
<keyword evidence="3" id="KW-1185">Reference proteome</keyword>
<organism evidence="2 3">
    <name type="scientific">Hypsibius exemplaris</name>
    <name type="common">Freshwater tardigrade</name>
    <dbReference type="NCBI Taxonomy" id="2072580"/>
    <lineage>
        <taxon>Eukaryota</taxon>
        <taxon>Metazoa</taxon>
        <taxon>Ecdysozoa</taxon>
        <taxon>Tardigrada</taxon>
        <taxon>Eutardigrada</taxon>
        <taxon>Parachela</taxon>
        <taxon>Hypsibioidea</taxon>
        <taxon>Hypsibiidae</taxon>
        <taxon>Hypsibius</taxon>
    </lineage>
</organism>
<proteinExistence type="predicted"/>
<evidence type="ECO:0000313" key="3">
    <source>
        <dbReference type="Proteomes" id="UP000192578"/>
    </source>
</evidence>
<name>A0A1W0X485_HYPEX</name>
<gene>
    <name evidence="2" type="ORF">BV898_03854</name>
</gene>
<feature type="chain" id="PRO_5012235585" description="Secreted protein" evidence="1">
    <location>
        <begin position="19"/>
        <end position="86"/>
    </location>
</feature>
<comment type="caution">
    <text evidence="2">The sequence shown here is derived from an EMBL/GenBank/DDBJ whole genome shotgun (WGS) entry which is preliminary data.</text>
</comment>
<evidence type="ECO:0000256" key="1">
    <source>
        <dbReference type="SAM" id="SignalP"/>
    </source>
</evidence>
<feature type="signal peptide" evidence="1">
    <location>
        <begin position="1"/>
        <end position="18"/>
    </location>
</feature>
<sequence>MSWCLAGFSDLSLLVTHCERALLPQVLSTCVVNELQLSVTRLVTQSNSYTLHDSVGPHGEKEREAWSWRIATRRGAGAGVPRKSRQ</sequence>
<evidence type="ECO:0008006" key="4">
    <source>
        <dbReference type="Google" id="ProtNLM"/>
    </source>
</evidence>
<keyword evidence="1" id="KW-0732">Signal</keyword>